<comment type="caution">
    <text evidence="1">The sequence shown here is derived from an EMBL/GenBank/DDBJ whole genome shotgun (WGS) entry which is preliminary data.</text>
</comment>
<gene>
    <name evidence="1" type="ORF">H5411_06365</name>
</gene>
<proteinExistence type="predicted"/>
<accession>A0A8E1VUW0</accession>
<reference evidence="1 2" key="1">
    <citation type="submission" date="2020-08" db="EMBL/GenBank/DDBJ databases">
        <title>Amycolatopsis echigonensis JCM 21831.</title>
        <authorList>
            <person name="Tedsree N."/>
            <person name="Kuncharoen N."/>
            <person name="Likhitwitayawuid K."/>
            <person name="Tanasupawat S."/>
        </authorList>
    </citation>
    <scope>NUCLEOTIDE SEQUENCE [LARGE SCALE GENOMIC DNA]</scope>
    <source>
        <strain evidence="1 2">JCM 21831</strain>
    </source>
</reference>
<evidence type="ECO:0000313" key="2">
    <source>
        <dbReference type="Proteomes" id="UP000550260"/>
    </source>
</evidence>
<dbReference type="Proteomes" id="UP000550260">
    <property type="component" value="Unassembled WGS sequence"/>
</dbReference>
<evidence type="ECO:0000313" key="1">
    <source>
        <dbReference type="EMBL" id="MBB2498757.1"/>
    </source>
</evidence>
<dbReference type="EMBL" id="JACJHR010000006">
    <property type="protein sequence ID" value="MBB2498757.1"/>
    <property type="molecule type" value="Genomic_DNA"/>
</dbReference>
<dbReference type="AlphaFoldDB" id="A0A8E1VUW0"/>
<organism evidence="1 2">
    <name type="scientific">Amycolatopsis echigonensis</name>
    <dbReference type="NCBI Taxonomy" id="2576905"/>
    <lineage>
        <taxon>Bacteria</taxon>
        <taxon>Bacillati</taxon>
        <taxon>Actinomycetota</taxon>
        <taxon>Actinomycetes</taxon>
        <taxon>Pseudonocardiales</taxon>
        <taxon>Pseudonocardiaceae</taxon>
        <taxon>Amycolatopsis</taxon>
    </lineage>
</organism>
<sequence>MNDASDTAPLDPSTTESWLPAELDDWRSGWLGIAAYGHVTHGFATMTVGAVDDPVAQVYWLAPDFDVHETFRLRFDPTGRCVDLLVGLDEWSCEESISLTDDQSADFSALCTRSEVFPDELFTRMAALQYADFEISIVRCVDAQDLSWDHGAIQGPGPGIVWCPVDLR</sequence>
<name>A0A8E1VUW0_9PSEU</name>
<dbReference type="RefSeq" id="WP_183123250.1">
    <property type="nucleotide sequence ID" value="NZ_JACJHR010000006.1"/>
</dbReference>
<protein>
    <submittedName>
        <fullName evidence="1">Uncharacterized protein</fullName>
    </submittedName>
</protein>